<proteinExistence type="predicted"/>
<evidence type="ECO:0000313" key="2">
    <source>
        <dbReference type="EMBL" id="KAK1297839.1"/>
    </source>
</evidence>
<dbReference type="AlphaFoldDB" id="A0AAV9DAF5"/>
<dbReference type="PANTHER" id="PTHR35297:SF2">
    <property type="entry name" value="PROTEIN, PUTATIVE-RELATED"/>
    <property type="match status" value="1"/>
</dbReference>
<reference evidence="2" key="2">
    <citation type="submission" date="2023-06" db="EMBL/GenBank/DDBJ databases">
        <authorList>
            <person name="Ma L."/>
            <person name="Liu K.-W."/>
            <person name="Li Z."/>
            <person name="Hsiao Y.-Y."/>
            <person name="Qi Y."/>
            <person name="Fu T."/>
            <person name="Tang G."/>
            <person name="Zhang D."/>
            <person name="Sun W.-H."/>
            <person name="Liu D.-K."/>
            <person name="Li Y."/>
            <person name="Chen G.-Z."/>
            <person name="Liu X.-D."/>
            <person name="Liao X.-Y."/>
            <person name="Jiang Y.-T."/>
            <person name="Yu X."/>
            <person name="Hao Y."/>
            <person name="Huang J."/>
            <person name="Zhao X.-W."/>
            <person name="Ke S."/>
            <person name="Chen Y.-Y."/>
            <person name="Wu W.-L."/>
            <person name="Hsu J.-L."/>
            <person name="Lin Y.-F."/>
            <person name="Huang M.-D."/>
            <person name="Li C.-Y."/>
            <person name="Huang L."/>
            <person name="Wang Z.-W."/>
            <person name="Zhao X."/>
            <person name="Zhong W.-Y."/>
            <person name="Peng D.-H."/>
            <person name="Ahmad S."/>
            <person name="Lan S."/>
            <person name="Zhang J.-S."/>
            <person name="Tsai W.-C."/>
            <person name="Van De Peer Y."/>
            <person name="Liu Z.-J."/>
        </authorList>
    </citation>
    <scope>NUCLEOTIDE SEQUENCE</scope>
    <source>
        <strain evidence="2">CP</strain>
        <tissue evidence="2">Leaves</tissue>
    </source>
</reference>
<keyword evidence="3" id="KW-1185">Reference proteome</keyword>
<dbReference type="EMBL" id="JAUJYO010000014">
    <property type="protein sequence ID" value="KAK1297839.1"/>
    <property type="molecule type" value="Genomic_DNA"/>
</dbReference>
<accession>A0AAV9DAF5</accession>
<dbReference type="PANTHER" id="PTHR35297">
    <property type="entry name" value="PROTEIN, PUTATIVE-RELATED"/>
    <property type="match status" value="1"/>
</dbReference>
<dbReference type="Proteomes" id="UP001180020">
    <property type="component" value="Unassembled WGS sequence"/>
</dbReference>
<comment type="caution">
    <text evidence="2">The sequence shown here is derived from an EMBL/GenBank/DDBJ whole genome shotgun (WGS) entry which is preliminary data.</text>
</comment>
<organism evidence="2 3">
    <name type="scientific">Acorus calamus</name>
    <name type="common">Sweet flag</name>
    <dbReference type="NCBI Taxonomy" id="4465"/>
    <lineage>
        <taxon>Eukaryota</taxon>
        <taxon>Viridiplantae</taxon>
        <taxon>Streptophyta</taxon>
        <taxon>Embryophyta</taxon>
        <taxon>Tracheophyta</taxon>
        <taxon>Spermatophyta</taxon>
        <taxon>Magnoliopsida</taxon>
        <taxon>Liliopsida</taxon>
        <taxon>Acoraceae</taxon>
        <taxon>Acorus</taxon>
    </lineage>
</organism>
<keyword evidence="1" id="KW-1133">Transmembrane helix</keyword>
<name>A0AAV9DAF5_ACOCL</name>
<feature type="transmembrane region" description="Helical" evidence="1">
    <location>
        <begin position="73"/>
        <end position="92"/>
    </location>
</feature>
<evidence type="ECO:0000313" key="3">
    <source>
        <dbReference type="Proteomes" id="UP001180020"/>
    </source>
</evidence>
<keyword evidence="1" id="KW-0812">Transmembrane</keyword>
<sequence>MDVLFVFSALTAMHRKSIGSPASKHHHQQVLLQIDGDVDRKRRPSSAVSGGGADEAIWAEKIARSTSDRDVKVLHLIPLLVLLCFFILYLHLHDPVFHKIIAVGDPFDRIAASTE</sequence>
<evidence type="ECO:0000256" key="1">
    <source>
        <dbReference type="SAM" id="Phobius"/>
    </source>
</evidence>
<reference evidence="2" key="1">
    <citation type="journal article" date="2023" name="Nat. Commun.">
        <title>Diploid and tetraploid genomes of Acorus and the evolution of monocots.</title>
        <authorList>
            <person name="Ma L."/>
            <person name="Liu K.W."/>
            <person name="Li Z."/>
            <person name="Hsiao Y.Y."/>
            <person name="Qi Y."/>
            <person name="Fu T."/>
            <person name="Tang G.D."/>
            <person name="Zhang D."/>
            <person name="Sun W.H."/>
            <person name="Liu D.K."/>
            <person name="Li Y."/>
            <person name="Chen G.Z."/>
            <person name="Liu X.D."/>
            <person name="Liao X.Y."/>
            <person name="Jiang Y.T."/>
            <person name="Yu X."/>
            <person name="Hao Y."/>
            <person name="Huang J."/>
            <person name="Zhao X.W."/>
            <person name="Ke S."/>
            <person name="Chen Y.Y."/>
            <person name="Wu W.L."/>
            <person name="Hsu J.L."/>
            <person name="Lin Y.F."/>
            <person name="Huang M.D."/>
            <person name="Li C.Y."/>
            <person name="Huang L."/>
            <person name="Wang Z.W."/>
            <person name="Zhao X."/>
            <person name="Zhong W.Y."/>
            <person name="Peng D.H."/>
            <person name="Ahmad S."/>
            <person name="Lan S."/>
            <person name="Zhang J.S."/>
            <person name="Tsai W.C."/>
            <person name="Van de Peer Y."/>
            <person name="Liu Z.J."/>
        </authorList>
    </citation>
    <scope>NUCLEOTIDE SEQUENCE</scope>
    <source>
        <strain evidence="2">CP</strain>
    </source>
</reference>
<keyword evidence="1" id="KW-0472">Membrane</keyword>
<protein>
    <submittedName>
        <fullName evidence="2">Uncharacterized protein</fullName>
    </submittedName>
</protein>
<gene>
    <name evidence="2" type="ORF">QJS10_CPB14g01214</name>
</gene>